<keyword evidence="2" id="KW-1133">Transmembrane helix</keyword>
<reference evidence="3 4" key="1">
    <citation type="submission" date="2022-07" db="EMBL/GenBank/DDBJ databases">
        <title>Mucilaginibacter sp. JC4.</title>
        <authorList>
            <person name="Le V."/>
            <person name="Ko S.-R."/>
            <person name="Ahn C.-Y."/>
            <person name="Oh H.-M."/>
        </authorList>
    </citation>
    <scope>NUCLEOTIDE SEQUENCE [LARGE SCALE GENOMIC DNA]</scope>
    <source>
        <strain evidence="3 4">JC4</strain>
    </source>
</reference>
<dbReference type="InterPro" id="IPR015943">
    <property type="entry name" value="WD40/YVTN_repeat-like_dom_sf"/>
</dbReference>
<dbReference type="Proteomes" id="UP001204376">
    <property type="component" value="Unassembled WGS sequence"/>
</dbReference>
<accession>A0ABT1T2D9</accession>
<sequence>MIKIFKQILICSLFPALLISCNSKNKKDRLTEQATASKEATNIDVFGASLTSKIDKNITSILQDKNGNYWFGTNGEGVFRYDGKTLVQFTDKDGLANNQVQTIQEDKSGNIWFGTSLYGVSRYDGRTFTTLTDKENSQLADSPDKDWKIEPGDLWFAAAGGVYRYNGKSFTYLPLPKTDHAQPQLPANRLTPYSVYCILKDKKGNIWFGTQSMGVCRYDGKAFTWLSAKGLAGPAVRSVFEDKKGNLWFGNNGYGLFKYDGKSITNVTKEKGLGNGAFLTSSKLSGKPGPGTMARVWTINEDGNGDIWVGTFDAGVWRYDGKNLTNYTTKDGLTSNVINTIYKDKNGKLWFGTYGAGVCIFNGISFASFAFE</sequence>
<gene>
    <name evidence="3" type="ORF">NPE20_11440</name>
</gene>
<feature type="transmembrane region" description="Helical" evidence="2">
    <location>
        <begin position="349"/>
        <end position="371"/>
    </location>
</feature>
<dbReference type="SUPFAM" id="SSF63829">
    <property type="entry name" value="Calcium-dependent phosphotriesterase"/>
    <property type="match status" value="1"/>
</dbReference>
<dbReference type="Pfam" id="PF07494">
    <property type="entry name" value="Reg_prop"/>
    <property type="match status" value="6"/>
</dbReference>
<protein>
    <recommendedName>
        <fullName evidence="5">Histidine kinase</fullName>
    </recommendedName>
</protein>
<dbReference type="PANTHER" id="PTHR43547">
    <property type="entry name" value="TWO-COMPONENT HISTIDINE KINASE"/>
    <property type="match status" value="1"/>
</dbReference>
<dbReference type="PANTHER" id="PTHR43547:SF2">
    <property type="entry name" value="HYBRID SIGNAL TRANSDUCTION HISTIDINE KINASE C"/>
    <property type="match status" value="1"/>
</dbReference>
<organism evidence="3 4">
    <name type="scientific">Mucilaginibacter aquariorum</name>
    <dbReference type="NCBI Taxonomy" id="2967225"/>
    <lineage>
        <taxon>Bacteria</taxon>
        <taxon>Pseudomonadati</taxon>
        <taxon>Bacteroidota</taxon>
        <taxon>Sphingobacteriia</taxon>
        <taxon>Sphingobacteriales</taxon>
        <taxon>Sphingobacteriaceae</taxon>
        <taxon>Mucilaginibacter</taxon>
    </lineage>
</organism>
<comment type="caution">
    <text evidence="3">The sequence shown here is derived from an EMBL/GenBank/DDBJ whole genome shotgun (WGS) entry which is preliminary data.</text>
</comment>
<evidence type="ECO:0000256" key="1">
    <source>
        <dbReference type="ARBA" id="ARBA00022553"/>
    </source>
</evidence>
<keyword evidence="1" id="KW-0597">Phosphoprotein</keyword>
<keyword evidence="4" id="KW-1185">Reference proteome</keyword>
<evidence type="ECO:0000256" key="2">
    <source>
        <dbReference type="SAM" id="Phobius"/>
    </source>
</evidence>
<evidence type="ECO:0008006" key="5">
    <source>
        <dbReference type="Google" id="ProtNLM"/>
    </source>
</evidence>
<evidence type="ECO:0000313" key="3">
    <source>
        <dbReference type="EMBL" id="MCQ6958580.1"/>
    </source>
</evidence>
<keyword evidence="2" id="KW-0472">Membrane</keyword>
<proteinExistence type="predicted"/>
<name>A0ABT1T2D9_9SPHI</name>
<keyword evidence="2" id="KW-0812">Transmembrane</keyword>
<dbReference type="RefSeq" id="WP_256538778.1">
    <property type="nucleotide sequence ID" value="NZ_JANHOH010000002.1"/>
</dbReference>
<dbReference type="Gene3D" id="2.130.10.10">
    <property type="entry name" value="YVTN repeat-like/Quinoprotein amine dehydrogenase"/>
    <property type="match status" value="4"/>
</dbReference>
<dbReference type="InterPro" id="IPR011110">
    <property type="entry name" value="Reg_prop"/>
</dbReference>
<dbReference type="EMBL" id="JANHOH010000002">
    <property type="protein sequence ID" value="MCQ6958580.1"/>
    <property type="molecule type" value="Genomic_DNA"/>
</dbReference>
<evidence type="ECO:0000313" key="4">
    <source>
        <dbReference type="Proteomes" id="UP001204376"/>
    </source>
</evidence>
<dbReference type="PROSITE" id="PS51257">
    <property type="entry name" value="PROKAR_LIPOPROTEIN"/>
    <property type="match status" value="1"/>
</dbReference>